<evidence type="ECO:0000259" key="10">
    <source>
        <dbReference type="PROSITE" id="PS50885"/>
    </source>
</evidence>
<evidence type="ECO:0000256" key="6">
    <source>
        <dbReference type="ARBA" id="ARBA00022777"/>
    </source>
</evidence>
<evidence type="ECO:0000256" key="3">
    <source>
        <dbReference type="ARBA" id="ARBA00022553"/>
    </source>
</evidence>
<dbReference type="SMART" id="SM00387">
    <property type="entry name" value="HATPase_c"/>
    <property type="match status" value="1"/>
</dbReference>
<name>A0ABX8EEI3_9ACTN</name>
<dbReference type="InterPro" id="IPR005467">
    <property type="entry name" value="His_kinase_dom"/>
</dbReference>
<feature type="domain" description="Histidine kinase" evidence="9">
    <location>
        <begin position="250"/>
        <end position="458"/>
    </location>
</feature>
<reference evidence="11 12" key="1">
    <citation type="submission" date="2021-05" db="EMBL/GenBank/DDBJ databases">
        <title>Complete genome of Nocardioides aquaticus KCTC 9944T isolated from meromictic and hypersaline Ekho Lake, Antarctica.</title>
        <authorList>
            <person name="Hwang K."/>
            <person name="Kim K.M."/>
            <person name="Choe H."/>
        </authorList>
    </citation>
    <scope>NUCLEOTIDE SEQUENCE [LARGE SCALE GENOMIC DNA]</scope>
    <source>
        <strain evidence="11 12">KCTC 9944</strain>
    </source>
</reference>
<dbReference type="Proteomes" id="UP000679307">
    <property type="component" value="Chromosome"/>
</dbReference>
<dbReference type="SMART" id="SM00388">
    <property type="entry name" value="HisKA"/>
    <property type="match status" value="1"/>
</dbReference>
<evidence type="ECO:0000256" key="2">
    <source>
        <dbReference type="ARBA" id="ARBA00012438"/>
    </source>
</evidence>
<dbReference type="CDD" id="cd00082">
    <property type="entry name" value="HisKA"/>
    <property type="match status" value="1"/>
</dbReference>
<dbReference type="EMBL" id="CP075371">
    <property type="protein sequence ID" value="QVT78487.1"/>
    <property type="molecule type" value="Genomic_DNA"/>
</dbReference>
<evidence type="ECO:0000256" key="7">
    <source>
        <dbReference type="ARBA" id="ARBA00022989"/>
    </source>
</evidence>
<evidence type="ECO:0000313" key="12">
    <source>
        <dbReference type="Proteomes" id="UP000679307"/>
    </source>
</evidence>
<protein>
    <recommendedName>
        <fullName evidence="2">histidine kinase</fullName>
        <ecNumber evidence="2">2.7.13.3</ecNumber>
    </recommendedName>
</protein>
<dbReference type="InterPro" id="IPR003660">
    <property type="entry name" value="HAMP_dom"/>
</dbReference>
<dbReference type="PANTHER" id="PTHR45436">
    <property type="entry name" value="SENSOR HISTIDINE KINASE YKOH"/>
    <property type="match status" value="1"/>
</dbReference>
<dbReference type="EC" id="2.7.13.3" evidence="2"/>
<evidence type="ECO:0000313" key="11">
    <source>
        <dbReference type="EMBL" id="QVT78487.1"/>
    </source>
</evidence>
<dbReference type="CDD" id="cd00075">
    <property type="entry name" value="HATPase"/>
    <property type="match status" value="1"/>
</dbReference>
<feature type="domain" description="HAMP" evidence="10">
    <location>
        <begin position="190"/>
        <end position="242"/>
    </location>
</feature>
<organism evidence="11 12">
    <name type="scientific">Nocardioides aquaticus</name>
    <dbReference type="NCBI Taxonomy" id="160826"/>
    <lineage>
        <taxon>Bacteria</taxon>
        <taxon>Bacillati</taxon>
        <taxon>Actinomycetota</taxon>
        <taxon>Actinomycetes</taxon>
        <taxon>Propionibacteriales</taxon>
        <taxon>Nocardioidaceae</taxon>
        <taxon>Nocardioides</taxon>
    </lineage>
</organism>
<dbReference type="CDD" id="cd06225">
    <property type="entry name" value="HAMP"/>
    <property type="match status" value="1"/>
</dbReference>
<dbReference type="InterPro" id="IPR003594">
    <property type="entry name" value="HATPase_dom"/>
</dbReference>
<keyword evidence="5" id="KW-0812">Transmembrane</keyword>
<dbReference type="Pfam" id="PF00672">
    <property type="entry name" value="HAMP"/>
    <property type="match status" value="1"/>
</dbReference>
<dbReference type="GO" id="GO:0004673">
    <property type="term" value="F:protein histidine kinase activity"/>
    <property type="evidence" value="ECO:0007669"/>
    <property type="project" value="UniProtKB-EC"/>
</dbReference>
<dbReference type="PANTHER" id="PTHR45436:SF5">
    <property type="entry name" value="SENSOR HISTIDINE KINASE TRCS"/>
    <property type="match status" value="1"/>
</dbReference>
<sequence length="464" mass="49464">MRVRILAVVIGLLLVSAVGSVLVLRAALLANLEDEVAVSLEREAEEFRLLAGGTDPRTGEPFAGDLEAVFDVYFAREVPDEGESLLAFVDGALYESRRATGAAEPGELTEATASWLALDADRRGVLDTPVGEARYVALPLEGADGRDGVFVVANFPALERDEIEESVRAQLQITLVALVLASIVGALLAGRVLRPLVRLAHTARTISDTDLTRRIPVRGRDEASMIALAFNDMLTRLEQVFATQRAFLDDTSHELRTPLTIIRGQIELLALDDTEEARAETIALVTDEVDRLSRMVDDLFLLARAEHPDFLRPDDLAVDDLVEGLHRTLAALAPVHLRVEALTGLVVRADRQRLTQAVVQLVSNALRHAGPDATIEVVARADGSELVLTVGDDGPGVPAAEAESIFDRSVRGGSAAAGGAGLGLSIVRAILEAHRGSARVLPTDGPGATFELRLPLGSDVVAGV</sequence>
<keyword evidence="4 11" id="KW-0808">Transferase</keyword>
<dbReference type="Pfam" id="PF02518">
    <property type="entry name" value="HATPase_c"/>
    <property type="match status" value="1"/>
</dbReference>
<evidence type="ECO:0000256" key="8">
    <source>
        <dbReference type="ARBA" id="ARBA00023012"/>
    </source>
</evidence>
<dbReference type="Pfam" id="PF00512">
    <property type="entry name" value="HisKA"/>
    <property type="match status" value="1"/>
</dbReference>
<dbReference type="PROSITE" id="PS50885">
    <property type="entry name" value="HAMP"/>
    <property type="match status" value="1"/>
</dbReference>
<evidence type="ECO:0000259" key="9">
    <source>
        <dbReference type="PROSITE" id="PS50109"/>
    </source>
</evidence>
<gene>
    <name evidence="11" type="primary">tcrY_1</name>
    <name evidence="11" type="ORF">ENKNEFLB_00864</name>
</gene>
<keyword evidence="8" id="KW-0902">Two-component regulatory system</keyword>
<dbReference type="SMART" id="SM00304">
    <property type="entry name" value="HAMP"/>
    <property type="match status" value="1"/>
</dbReference>
<evidence type="ECO:0000256" key="5">
    <source>
        <dbReference type="ARBA" id="ARBA00022692"/>
    </source>
</evidence>
<keyword evidence="6 11" id="KW-0418">Kinase</keyword>
<dbReference type="PROSITE" id="PS50109">
    <property type="entry name" value="HIS_KIN"/>
    <property type="match status" value="1"/>
</dbReference>
<proteinExistence type="predicted"/>
<keyword evidence="7" id="KW-0472">Membrane</keyword>
<keyword evidence="7" id="KW-1133">Transmembrane helix</keyword>
<evidence type="ECO:0000256" key="1">
    <source>
        <dbReference type="ARBA" id="ARBA00000085"/>
    </source>
</evidence>
<accession>A0ABX8EEI3</accession>
<comment type="catalytic activity">
    <reaction evidence="1">
        <text>ATP + protein L-histidine = ADP + protein N-phospho-L-histidine.</text>
        <dbReference type="EC" id="2.7.13.3"/>
    </reaction>
</comment>
<keyword evidence="3" id="KW-0597">Phosphoprotein</keyword>
<keyword evidence="12" id="KW-1185">Reference proteome</keyword>
<dbReference type="InterPro" id="IPR003661">
    <property type="entry name" value="HisK_dim/P_dom"/>
</dbReference>
<evidence type="ECO:0000256" key="4">
    <source>
        <dbReference type="ARBA" id="ARBA00022679"/>
    </source>
</evidence>
<dbReference type="InterPro" id="IPR050428">
    <property type="entry name" value="TCS_sensor_his_kinase"/>
</dbReference>